<gene>
    <name evidence="1" type="ORF">QU481_19790</name>
</gene>
<proteinExistence type="predicted"/>
<protein>
    <recommendedName>
        <fullName evidence="3">Carrier domain-containing protein</fullName>
    </recommendedName>
</protein>
<dbReference type="RefSeq" id="WP_289831723.1">
    <property type="nucleotide sequence ID" value="NZ_JAUEDK010000052.1"/>
</dbReference>
<reference evidence="1" key="1">
    <citation type="submission" date="2023-06" db="EMBL/GenBank/DDBJ databases">
        <authorList>
            <person name="Zhang S."/>
        </authorList>
    </citation>
    <scope>NUCLEOTIDE SEQUENCE</scope>
    <source>
        <strain evidence="1">SG2303</strain>
    </source>
</reference>
<dbReference type="Proteomes" id="UP001168540">
    <property type="component" value="Unassembled WGS sequence"/>
</dbReference>
<comment type="caution">
    <text evidence="1">The sequence shown here is derived from an EMBL/GenBank/DDBJ whole genome shotgun (WGS) entry which is preliminary data.</text>
</comment>
<keyword evidence="2" id="KW-1185">Reference proteome</keyword>
<name>A0ABT7XTH7_9NEIS</name>
<accession>A0ABT7XTH7</accession>
<evidence type="ECO:0008006" key="3">
    <source>
        <dbReference type="Google" id="ProtNLM"/>
    </source>
</evidence>
<dbReference type="EMBL" id="JAUEDK010000052">
    <property type="protein sequence ID" value="MDN0077091.1"/>
    <property type="molecule type" value="Genomic_DNA"/>
</dbReference>
<evidence type="ECO:0000313" key="2">
    <source>
        <dbReference type="Proteomes" id="UP001168540"/>
    </source>
</evidence>
<evidence type="ECO:0000313" key="1">
    <source>
        <dbReference type="EMBL" id="MDN0077091.1"/>
    </source>
</evidence>
<sequence>MPRQKQFHTGSISLFLYAETKSNVAAKGNIVKKNLADALALSITAKAIEADPTGFLMHSGDGIANANMLADFVKTLSERFQVDISGDVMLSDLAALTRH</sequence>
<organism evidence="1 2">
    <name type="scientific">Crenobacter oryzisoli</name>
    <dbReference type="NCBI Taxonomy" id="3056844"/>
    <lineage>
        <taxon>Bacteria</taxon>
        <taxon>Pseudomonadati</taxon>
        <taxon>Pseudomonadota</taxon>
        <taxon>Betaproteobacteria</taxon>
        <taxon>Neisseriales</taxon>
        <taxon>Neisseriaceae</taxon>
        <taxon>Crenobacter</taxon>
    </lineage>
</organism>